<accession>A0ABR6GW23</accession>
<organism evidence="2 3">
    <name type="scientific">Roseateles terrae</name>
    <dbReference type="NCBI Taxonomy" id="431060"/>
    <lineage>
        <taxon>Bacteria</taxon>
        <taxon>Pseudomonadati</taxon>
        <taxon>Pseudomonadota</taxon>
        <taxon>Betaproteobacteria</taxon>
        <taxon>Burkholderiales</taxon>
        <taxon>Sphaerotilaceae</taxon>
        <taxon>Roseateles</taxon>
    </lineage>
</organism>
<gene>
    <name evidence="2" type="ORF">FHS28_003292</name>
</gene>
<dbReference type="Gene3D" id="3.40.50.1000">
    <property type="entry name" value="HAD superfamily/HAD-like"/>
    <property type="match status" value="1"/>
</dbReference>
<dbReference type="InterPro" id="IPR023214">
    <property type="entry name" value="HAD_sf"/>
</dbReference>
<dbReference type="InterPro" id="IPR050365">
    <property type="entry name" value="TIM50"/>
</dbReference>
<proteinExistence type="predicted"/>
<dbReference type="GO" id="GO:0004722">
    <property type="term" value="F:protein serine/threonine phosphatase activity"/>
    <property type="evidence" value="ECO:0007669"/>
    <property type="project" value="UniProtKB-EC"/>
</dbReference>
<dbReference type="InterPro" id="IPR004274">
    <property type="entry name" value="FCP1_dom"/>
</dbReference>
<evidence type="ECO:0000313" key="3">
    <source>
        <dbReference type="Proteomes" id="UP000574369"/>
    </source>
</evidence>
<protein>
    <submittedName>
        <fullName evidence="2">RNA polymerase II subunit A small phosphatase-like protein</fullName>
        <ecNumber evidence="2">3.1.3.16</ecNumber>
    </submittedName>
</protein>
<dbReference type="SMART" id="SM00577">
    <property type="entry name" value="CPDc"/>
    <property type="match status" value="1"/>
</dbReference>
<dbReference type="PANTHER" id="PTHR12210">
    <property type="entry name" value="DULLARD PROTEIN PHOSPHATASE"/>
    <property type="match status" value="1"/>
</dbReference>
<feature type="domain" description="FCP1 homology" evidence="1">
    <location>
        <begin position="1"/>
        <end position="160"/>
    </location>
</feature>
<name>A0ABR6GW23_9BURK</name>
<keyword evidence="3" id="KW-1185">Reference proteome</keyword>
<dbReference type="SUPFAM" id="SSF56784">
    <property type="entry name" value="HAD-like"/>
    <property type="match status" value="1"/>
</dbReference>
<sequence>MQPRLVIFDLDETLVHAAAARLAHAPDFEFGGHFVYLRPHLQTMLEAIWPEFDVAVWSSASRPYVDAVVWHVFGKRVPLKFAWAIERCVQRVDIRTNSYVYLKDLRKVQGQGYRLEQILMVDDSPDKVARQPRDHIQVVPFVGDPGDRALLELPARLAHAFTTTSTGARSEF</sequence>
<dbReference type="Pfam" id="PF03031">
    <property type="entry name" value="NIF"/>
    <property type="match status" value="1"/>
</dbReference>
<dbReference type="Proteomes" id="UP000574369">
    <property type="component" value="Unassembled WGS sequence"/>
</dbReference>
<comment type="caution">
    <text evidence="2">The sequence shown here is derived from an EMBL/GenBank/DDBJ whole genome shotgun (WGS) entry which is preliminary data.</text>
</comment>
<evidence type="ECO:0000313" key="2">
    <source>
        <dbReference type="EMBL" id="MBB3195882.1"/>
    </source>
</evidence>
<keyword evidence="2" id="KW-0378">Hydrolase</keyword>
<dbReference type="PROSITE" id="PS50969">
    <property type="entry name" value="FCP1"/>
    <property type="match status" value="1"/>
</dbReference>
<dbReference type="InterPro" id="IPR036412">
    <property type="entry name" value="HAD-like_sf"/>
</dbReference>
<evidence type="ECO:0000259" key="1">
    <source>
        <dbReference type="PROSITE" id="PS50969"/>
    </source>
</evidence>
<reference evidence="2 3" key="1">
    <citation type="submission" date="2020-08" db="EMBL/GenBank/DDBJ databases">
        <title>Genomic Encyclopedia of Type Strains, Phase III (KMG-III): the genomes of soil and plant-associated and newly described type strains.</title>
        <authorList>
            <person name="Whitman W."/>
        </authorList>
    </citation>
    <scope>NUCLEOTIDE SEQUENCE [LARGE SCALE GENOMIC DNA]</scope>
    <source>
        <strain evidence="2 3">CECT 7247</strain>
    </source>
</reference>
<dbReference type="EMBL" id="JACHXO010000006">
    <property type="protein sequence ID" value="MBB3195882.1"/>
    <property type="molecule type" value="Genomic_DNA"/>
</dbReference>
<dbReference type="EC" id="3.1.3.16" evidence="2"/>
<dbReference type="RefSeq" id="WP_088453524.1">
    <property type="nucleotide sequence ID" value="NZ_JACHXO010000006.1"/>
</dbReference>